<evidence type="ECO:0000313" key="3">
    <source>
        <dbReference type="Proteomes" id="UP000241848"/>
    </source>
</evidence>
<dbReference type="AlphaFoldDB" id="A0A2T2WLY0"/>
<feature type="region of interest" description="Disordered" evidence="1">
    <location>
        <begin position="41"/>
        <end position="72"/>
    </location>
</feature>
<protein>
    <submittedName>
        <fullName evidence="2">Uncharacterized protein</fullName>
    </submittedName>
</protein>
<sequence>MQQENGKHEILEQILKNSPNLDKELLARSLELAEALKTNGMRPHGYTLGRPSEIRRVRPLIQSASERQHSRR</sequence>
<comment type="caution">
    <text evidence="2">The sequence shown here is derived from an EMBL/GenBank/DDBJ whole genome shotgun (WGS) entry which is preliminary data.</text>
</comment>
<dbReference type="Proteomes" id="UP000241848">
    <property type="component" value="Unassembled WGS sequence"/>
</dbReference>
<evidence type="ECO:0000313" key="2">
    <source>
        <dbReference type="EMBL" id="PSR23233.1"/>
    </source>
</evidence>
<name>A0A2T2WLY0_9FIRM</name>
<reference evidence="2 3" key="1">
    <citation type="journal article" date="2014" name="BMC Genomics">
        <title>Comparison of environmental and isolate Sulfobacillus genomes reveals diverse carbon, sulfur, nitrogen, and hydrogen metabolisms.</title>
        <authorList>
            <person name="Justice N.B."/>
            <person name="Norman A."/>
            <person name="Brown C.T."/>
            <person name="Singh A."/>
            <person name="Thomas B.C."/>
            <person name="Banfield J.F."/>
        </authorList>
    </citation>
    <scope>NUCLEOTIDE SEQUENCE [LARGE SCALE GENOMIC DNA]</scope>
    <source>
        <strain evidence="2">AMDSBA3</strain>
    </source>
</reference>
<organism evidence="2 3">
    <name type="scientific">Sulfobacillus acidophilus</name>
    <dbReference type="NCBI Taxonomy" id="53633"/>
    <lineage>
        <taxon>Bacteria</taxon>
        <taxon>Bacillati</taxon>
        <taxon>Bacillota</taxon>
        <taxon>Clostridia</taxon>
        <taxon>Eubacteriales</taxon>
        <taxon>Clostridiales Family XVII. Incertae Sedis</taxon>
        <taxon>Sulfobacillus</taxon>
    </lineage>
</organism>
<proteinExistence type="predicted"/>
<dbReference type="EMBL" id="PXYV01000007">
    <property type="protein sequence ID" value="PSR23233.1"/>
    <property type="molecule type" value="Genomic_DNA"/>
</dbReference>
<evidence type="ECO:0000256" key="1">
    <source>
        <dbReference type="SAM" id="MobiDB-lite"/>
    </source>
</evidence>
<accession>A0A2T2WLY0</accession>
<gene>
    <name evidence="2" type="ORF">C7B45_03830</name>
</gene>